<keyword evidence="1" id="KW-0472">Membrane</keyword>
<keyword evidence="1" id="KW-0812">Transmembrane</keyword>
<organism evidence="2 3">
    <name type="scientific">Halogranum salarium B-1</name>
    <dbReference type="NCBI Taxonomy" id="1210908"/>
    <lineage>
        <taxon>Archaea</taxon>
        <taxon>Methanobacteriati</taxon>
        <taxon>Methanobacteriota</taxon>
        <taxon>Stenosarchaea group</taxon>
        <taxon>Halobacteria</taxon>
        <taxon>Halobacteriales</taxon>
        <taxon>Haloferacaceae</taxon>
    </lineage>
</organism>
<dbReference type="OrthoDB" id="330759at2157"/>
<reference evidence="2 3" key="1">
    <citation type="journal article" date="2012" name="J. Bacteriol.">
        <title>Draft Genome Sequence of the Extremely Halophilic Archaeon Halogranum salarium B-1T.</title>
        <authorList>
            <person name="Kim K.K."/>
            <person name="Lee K.C."/>
            <person name="Lee J.S."/>
        </authorList>
    </citation>
    <scope>NUCLEOTIDE SEQUENCE [LARGE SCALE GENOMIC DNA]</scope>
    <source>
        <strain evidence="2 3">B-1</strain>
    </source>
</reference>
<gene>
    <name evidence="2" type="ORF">HSB1_16910</name>
</gene>
<accession>J3A2I4</accession>
<evidence type="ECO:0000313" key="2">
    <source>
        <dbReference type="EMBL" id="EJN59533.1"/>
    </source>
</evidence>
<feature type="transmembrane region" description="Helical" evidence="1">
    <location>
        <begin position="25"/>
        <end position="45"/>
    </location>
</feature>
<keyword evidence="1" id="KW-1133">Transmembrane helix</keyword>
<feature type="transmembrane region" description="Helical" evidence="1">
    <location>
        <begin position="51"/>
        <end position="70"/>
    </location>
</feature>
<feature type="transmembrane region" description="Helical" evidence="1">
    <location>
        <begin position="101"/>
        <end position="122"/>
    </location>
</feature>
<sequence length="125" mass="13349">MATDLNQSTTRGVGFETASLTRLHYVGIVLAAITGVIHLVLGVGFLPSPLAVSFVLAGLGFFGAIALLLFNVRRRALYAVGIPFTLAQIAAYFVINPDPLSAFGLFDKLVQLTLVGVLVVLYREK</sequence>
<dbReference type="Pfam" id="PF24287">
    <property type="entry name" value="DUF7475"/>
    <property type="match status" value="1"/>
</dbReference>
<dbReference type="AlphaFoldDB" id="J3A2I4"/>
<dbReference type="eggNOG" id="arCOG04524">
    <property type="taxonomic scope" value="Archaea"/>
</dbReference>
<protein>
    <submittedName>
        <fullName evidence="2">Uncharacterized protein</fullName>
    </submittedName>
</protein>
<comment type="caution">
    <text evidence="2">The sequence shown here is derived from an EMBL/GenBank/DDBJ whole genome shotgun (WGS) entry which is preliminary data.</text>
</comment>
<feature type="transmembrane region" description="Helical" evidence="1">
    <location>
        <begin position="77"/>
        <end position="95"/>
    </location>
</feature>
<evidence type="ECO:0000256" key="1">
    <source>
        <dbReference type="SAM" id="Phobius"/>
    </source>
</evidence>
<dbReference type="InterPro" id="IPR055898">
    <property type="entry name" value="DUF7475"/>
</dbReference>
<dbReference type="EMBL" id="ALJD01000004">
    <property type="protein sequence ID" value="EJN59533.1"/>
    <property type="molecule type" value="Genomic_DNA"/>
</dbReference>
<dbReference type="RefSeq" id="WP_009366769.1">
    <property type="nucleotide sequence ID" value="NZ_ALJD01000004.1"/>
</dbReference>
<name>J3A2I4_9EURY</name>
<evidence type="ECO:0000313" key="3">
    <source>
        <dbReference type="Proteomes" id="UP000007813"/>
    </source>
</evidence>
<proteinExistence type="predicted"/>
<dbReference type="Proteomes" id="UP000007813">
    <property type="component" value="Unassembled WGS sequence"/>
</dbReference>